<protein>
    <recommendedName>
        <fullName evidence="9">7-cyano-7-deazaguanine synthase</fullName>
        <ecNumber evidence="9">6.3.4.20</ecNumber>
    </recommendedName>
</protein>
<evidence type="ECO:0000256" key="6">
    <source>
        <dbReference type="ARBA" id="ARBA00022833"/>
    </source>
</evidence>
<evidence type="ECO:0000256" key="1">
    <source>
        <dbReference type="ARBA" id="ARBA00005061"/>
    </source>
</evidence>
<name>A0A517YHP1_9BACT</name>
<keyword evidence="3" id="KW-0479">Metal-binding</keyword>
<reference evidence="11 12" key="1">
    <citation type="submission" date="2019-02" db="EMBL/GenBank/DDBJ databases">
        <title>Deep-cultivation of Planctomycetes and their phenomic and genomic characterization uncovers novel biology.</title>
        <authorList>
            <person name="Wiegand S."/>
            <person name="Jogler M."/>
            <person name="Boedeker C."/>
            <person name="Pinto D."/>
            <person name="Vollmers J."/>
            <person name="Rivas-Marin E."/>
            <person name="Kohn T."/>
            <person name="Peeters S.H."/>
            <person name="Heuer A."/>
            <person name="Rast P."/>
            <person name="Oberbeckmann S."/>
            <person name="Bunk B."/>
            <person name="Jeske O."/>
            <person name="Meyerdierks A."/>
            <person name="Storesund J.E."/>
            <person name="Kallscheuer N."/>
            <person name="Luecker S."/>
            <person name="Lage O.M."/>
            <person name="Pohl T."/>
            <person name="Merkel B.J."/>
            <person name="Hornburger P."/>
            <person name="Mueller R.-W."/>
            <person name="Bruemmer F."/>
            <person name="Labrenz M."/>
            <person name="Spormann A.M."/>
            <person name="Op den Camp H."/>
            <person name="Overmann J."/>
            <person name="Amann R."/>
            <person name="Jetten M.S.M."/>
            <person name="Mascher T."/>
            <person name="Medema M.H."/>
            <person name="Devos D.P."/>
            <person name="Kaster A.-K."/>
            <person name="Ovreas L."/>
            <person name="Rohde M."/>
            <person name="Galperin M.Y."/>
            <person name="Jogler C."/>
        </authorList>
    </citation>
    <scope>NUCLEOTIDE SEQUENCE [LARGE SCALE GENOMIC DNA]</scope>
    <source>
        <strain evidence="11 12">ETA_A8</strain>
    </source>
</reference>
<dbReference type="PANTHER" id="PTHR42914">
    <property type="entry name" value="7-CYANO-7-DEAZAGUANINE SYNTHASE"/>
    <property type="match status" value="1"/>
</dbReference>
<dbReference type="GO" id="GO:0005524">
    <property type="term" value="F:ATP binding"/>
    <property type="evidence" value="ECO:0007669"/>
    <property type="project" value="UniProtKB-KW"/>
</dbReference>
<evidence type="ECO:0000256" key="2">
    <source>
        <dbReference type="ARBA" id="ARBA00022598"/>
    </source>
</evidence>
<keyword evidence="6" id="KW-0862">Zinc</keyword>
<evidence type="ECO:0000313" key="12">
    <source>
        <dbReference type="Proteomes" id="UP000315017"/>
    </source>
</evidence>
<dbReference type="Proteomes" id="UP000315017">
    <property type="component" value="Chromosome"/>
</dbReference>
<evidence type="ECO:0000256" key="3">
    <source>
        <dbReference type="ARBA" id="ARBA00022723"/>
    </source>
</evidence>
<keyword evidence="7" id="KW-0067">ATP-binding</keyword>
<keyword evidence="12" id="KW-1185">Reference proteome</keyword>
<dbReference type="OrthoDB" id="9789567at2"/>
<comment type="similarity">
    <text evidence="8">Belongs to the QueC family.</text>
</comment>
<evidence type="ECO:0000256" key="9">
    <source>
        <dbReference type="ARBA" id="ARBA00039149"/>
    </source>
</evidence>
<dbReference type="PANTHER" id="PTHR42914:SF1">
    <property type="entry name" value="7-CYANO-7-DEAZAGUANINE SYNTHASE"/>
    <property type="match status" value="1"/>
</dbReference>
<evidence type="ECO:0000256" key="4">
    <source>
        <dbReference type="ARBA" id="ARBA00022741"/>
    </source>
</evidence>
<keyword evidence="2" id="KW-0436">Ligase</keyword>
<evidence type="ECO:0000256" key="5">
    <source>
        <dbReference type="ARBA" id="ARBA00022785"/>
    </source>
</evidence>
<dbReference type="GO" id="GO:0046872">
    <property type="term" value="F:metal ion binding"/>
    <property type="evidence" value="ECO:0007669"/>
    <property type="project" value="UniProtKB-KW"/>
</dbReference>
<dbReference type="Gene3D" id="3.40.50.620">
    <property type="entry name" value="HUPs"/>
    <property type="match status" value="1"/>
</dbReference>
<dbReference type="EC" id="6.3.4.20" evidence="9"/>
<dbReference type="RefSeq" id="WP_145094024.1">
    <property type="nucleotide sequence ID" value="NZ_CP036274.1"/>
</dbReference>
<dbReference type="InterPro" id="IPR018317">
    <property type="entry name" value="QueC"/>
</dbReference>
<dbReference type="Pfam" id="PF06508">
    <property type="entry name" value="QueC"/>
    <property type="match status" value="1"/>
</dbReference>
<evidence type="ECO:0000256" key="8">
    <source>
        <dbReference type="ARBA" id="ARBA00037993"/>
    </source>
</evidence>
<organism evidence="11 12">
    <name type="scientific">Anatilimnocola aggregata</name>
    <dbReference type="NCBI Taxonomy" id="2528021"/>
    <lineage>
        <taxon>Bacteria</taxon>
        <taxon>Pseudomonadati</taxon>
        <taxon>Planctomycetota</taxon>
        <taxon>Planctomycetia</taxon>
        <taxon>Pirellulales</taxon>
        <taxon>Pirellulaceae</taxon>
        <taxon>Anatilimnocola</taxon>
    </lineage>
</organism>
<accession>A0A517YHP1</accession>
<evidence type="ECO:0000256" key="10">
    <source>
        <dbReference type="ARBA" id="ARBA00047890"/>
    </source>
</evidence>
<proteinExistence type="inferred from homology"/>
<keyword evidence="4" id="KW-0547">Nucleotide-binding</keyword>
<comment type="pathway">
    <text evidence="1">Purine metabolism; 7-cyano-7-deazaguanine biosynthesis.</text>
</comment>
<dbReference type="EMBL" id="CP036274">
    <property type="protein sequence ID" value="QDU29738.1"/>
    <property type="molecule type" value="Genomic_DNA"/>
</dbReference>
<evidence type="ECO:0000256" key="7">
    <source>
        <dbReference type="ARBA" id="ARBA00022840"/>
    </source>
</evidence>
<dbReference type="GO" id="GO:0016874">
    <property type="term" value="F:ligase activity"/>
    <property type="evidence" value="ECO:0007669"/>
    <property type="project" value="UniProtKB-KW"/>
</dbReference>
<dbReference type="InterPro" id="IPR014729">
    <property type="entry name" value="Rossmann-like_a/b/a_fold"/>
</dbReference>
<dbReference type="GO" id="GO:0008616">
    <property type="term" value="P:tRNA queuosine(34) biosynthetic process"/>
    <property type="evidence" value="ECO:0007669"/>
    <property type="project" value="UniProtKB-KW"/>
</dbReference>
<evidence type="ECO:0000313" key="11">
    <source>
        <dbReference type="EMBL" id="QDU29738.1"/>
    </source>
</evidence>
<gene>
    <name evidence="11" type="ORF">ETAA8_48530</name>
</gene>
<dbReference type="AlphaFoldDB" id="A0A517YHP1"/>
<dbReference type="SUPFAM" id="SSF52402">
    <property type="entry name" value="Adenine nucleotide alpha hydrolases-like"/>
    <property type="match status" value="1"/>
</dbReference>
<dbReference type="KEGG" id="aagg:ETAA8_48530"/>
<comment type="catalytic activity">
    <reaction evidence="10">
        <text>7-carboxy-7-carbaguanine + NH4(+) + 2 ATP = 7-cyano-7-carbaguanine + 2 AMP + 2 diphosphate + 2 H(+)</text>
        <dbReference type="Rhea" id="RHEA:27982"/>
        <dbReference type="ChEBI" id="CHEBI:15378"/>
        <dbReference type="ChEBI" id="CHEBI:28938"/>
        <dbReference type="ChEBI" id="CHEBI:30616"/>
        <dbReference type="ChEBI" id="CHEBI:33019"/>
        <dbReference type="ChEBI" id="CHEBI:45075"/>
        <dbReference type="ChEBI" id="CHEBI:61036"/>
        <dbReference type="ChEBI" id="CHEBI:456215"/>
        <dbReference type="EC" id="6.3.4.20"/>
    </reaction>
</comment>
<keyword evidence="5" id="KW-0671">Queuosine biosynthesis</keyword>
<sequence>MISRSHSSPVGVLTSGGLDSCILVGDLLRQERTVQPFYIRTGLTWQDEELPALERYLAAVRTDRLLSLVTLDLPLADLYTGHWSLTGRGTPDAESPDEAVFLPGRNALLLVKAAVYCQLHGITQLALAPLGTSPFEDAGPQFLREFQTAMNRGGTGCVELLRPFGQMNKRQVMQLGNELPLQWTFSCIHPVRGLHCGKCNKCAERQQAFGLVGRLDPTEYAA</sequence>